<keyword evidence="2" id="KW-1003">Cell membrane</keyword>
<name>A0A4Y9RQ87_9BURK</name>
<dbReference type="AlphaFoldDB" id="A0A4Y9RQ87"/>
<dbReference type="InterPro" id="IPR027304">
    <property type="entry name" value="Trigger_fact/SurA_dom_sf"/>
</dbReference>
<dbReference type="InterPro" id="IPR046357">
    <property type="entry name" value="PPIase_dom_sf"/>
</dbReference>
<proteinExistence type="inferred from homology"/>
<dbReference type="GO" id="GO:0003755">
    <property type="term" value="F:peptidyl-prolyl cis-trans isomerase activity"/>
    <property type="evidence" value="ECO:0007669"/>
    <property type="project" value="UniProtKB-KW"/>
</dbReference>
<keyword evidence="3" id="KW-0997">Cell inner membrane</keyword>
<evidence type="ECO:0000256" key="11">
    <source>
        <dbReference type="ARBA" id="ARBA00042775"/>
    </source>
</evidence>
<evidence type="ECO:0000259" key="14">
    <source>
        <dbReference type="PROSITE" id="PS50198"/>
    </source>
</evidence>
<evidence type="ECO:0000256" key="3">
    <source>
        <dbReference type="ARBA" id="ARBA00022519"/>
    </source>
</evidence>
<evidence type="ECO:0000256" key="10">
    <source>
        <dbReference type="ARBA" id="ARBA00040743"/>
    </source>
</evidence>
<dbReference type="InterPro" id="IPR052029">
    <property type="entry name" value="PpiD_chaperone"/>
</dbReference>
<evidence type="ECO:0000256" key="7">
    <source>
        <dbReference type="ARBA" id="ARBA00023186"/>
    </source>
</evidence>
<evidence type="ECO:0000256" key="6">
    <source>
        <dbReference type="ARBA" id="ARBA00023136"/>
    </source>
</evidence>
<reference evidence="15 16" key="1">
    <citation type="submission" date="2019-03" db="EMBL/GenBank/DDBJ databases">
        <title>Draft Genome Sequence of Massilia arenosa sp. nov., a Novel Massilia Species Isolated from a Sandy-loam Maize Soil.</title>
        <authorList>
            <person name="Raths R."/>
            <person name="Peta V."/>
            <person name="Bucking H."/>
        </authorList>
    </citation>
    <scope>NUCLEOTIDE SEQUENCE [LARGE SCALE GENOMIC DNA]</scope>
    <source>
        <strain evidence="15 16">MC02</strain>
    </source>
</reference>
<sequence length="638" mass="69518">MFEFIRTHQRLMQIFLAVLIVPSFVLVGISSYKGFGGNSDAIATVGGQPVTQQEFDKALRDQTDRLRQTYGPQFDPKMLETPEARQNILDNLIAQRAIDAEITKRHLTVSDEALAKFYRENIKDDLGNFDVARYQAIAAQQGLTTQGLDQMVRRQLLSQQFAAGVEATSFAPRTVANRLADITQQEREAQEMLFPAANYVSQVKVTDDMVKAYYDKNAALFQVPEQAKIEYVVFDGAAVEGQVTVSDAEIADFYNKNIARFKSGEQRRASHILILVKKDGSAAEKAAAKAKAEAILAEVKKNPADFAKLAKTNSQDPGSAEQGGDLGVVEKGAFVKPVEDSIYALKQGEISNLVESEYGYHIITVTDIKAAGQRTLEEAKPEIATELKKQKMSKKYSELAEAFGNTVYEQADSLKPVADKLKLTVQTADGVTRNPNPAAQGAPWNNPKFLKALFTDDVIKNKRNTEAVEVAPSTLVAGRIVDFKPATKKPLAEVADVIRQRVTQEEATRLAKAAGEAKLAAVKASGDATGFGEAKIVTRTKEPPFVPAAAMAVMKADTSKLPAYVGVELPGTGYGVYRINKVQQPAEQDPARRQGLAQQIGAAIGQQEMYGYIEALKHKAKTKVNHAPATAQQQGAPQ</sequence>
<evidence type="ECO:0000313" key="15">
    <source>
        <dbReference type="EMBL" id="TFW11497.1"/>
    </source>
</evidence>
<evidence type="ECO:0000313" key="16">
    <source>
        <dbReference type="Proteomes" id="UP000298438"/>
    </source>
</evidence>
<evidence type="ECO:0000256" key="9">
    <source>
        <dbReference type="ARBA" id="ARBA00038408"/>
    </source>
</evidence>
<comment type="caution">
    <text evidence="15">The sequence shown here is derived from an EMBL/GenBank/DDBJ whole genome shotgun (WGS) entry which is preliminary data.</text>
</comment>
<keyword evidence="4 13" id="KW-0812">Transmembrane</keyword>
<dbReference type="PANTHER" id="PTHR47529:SF1">
    <property type="entry name" value="PERIPLASMIC CHAPERONE PPID"/>
    <property type="match status" value="1"/>
</dbReference>
<dbReference type="Pfam" id="PF13616">
    <property type="entry name" value="Rotamase_3"/>
    <property type="match status" value="1"/>
</dbReference>
<protein>
    <recommendedName>
        <fullName evidence="10">Periplasmic chaperone PpiD</fullName>
    </recommendedName>
    <alternativeName>
        <fullName evidence="11">Periplasmic folding chaperone</fullName>
    </alternativeName>
</protein>
<dbReference type="Proteomes" id="UP000298438">
    <property type="component" value="Unassembled WGS sequence"/>
</dbReference>
<feature type="domain" description="PpiC" evidence="14">
    <location>
        <begin position="264"/>
        <end position="367"/>
    </location>
</feature>
<dbReference type="RefSeq" id="WP_135209245.1">
    <property type="nucleotide sequence ID" value="NZ_SPVF01000259.1"/>
</dbReference>
<dbReference type="OrthoDB" id="9812372at2"/>
<organism evidence="15 16">
    <name type="scientific">Zemynaea arenosa</name>
    <dbReference type="NCBI Taxonomy" id="2561931"/>
    <lineage>
        <taxon>Bacteria</taxon>
        <taxon>Pseudomonadati</taxon>
        <taxon>Pseudomonadota</taxon>
        <taxon>Betaproteobacteria</taxon>
        <taxon>Burkholderiales</taxon>
        <taxon>Oxalobacteraceae</taxon>
        <taxon>Telluria group</taxon>
        <taxon>Zemynaea</taxon>
    </lineage>
</organism>
<evidence type="ECO:0000256" key="12">
    <source>
        <dbReference type="PROSITE-ProRule" id="PRU00278"/>
    </source>
</evidence>
<accession>A0A4Y9RQ87</accession>
<dbReference type="SUPFAM" id="SSF109998">
    <property type="entry name" value="Triger factor/SurA peptide-binding domain-like"/>
    <property type="match status" value="1"/>
</dbReference>
<evidence type="ECO:0000256" key="8">
    <source>
        <dbReference type="ARBA" id="ARBA00023235"/>
    </source>
</evidence>
<evidence type="ECO:0000256" key="4">
    <source>
        <dbReference type="ARBA" id="ARBA00022692"/>
    </source>
</evidence>
<evidence type="ECO:0000256" key="13">
    <source>
        <dbReference type="SAM" id="Phobius"/>
    </source>
</evidence>
<dbReference type="PROSITE" id="PS50198">
    <property type="entry name" value="PPIC_PPIASE_2"/>
    <property type="match status" value="1"/>
</dbReference>
<dbReference type="Gene3D" id="1.10.4030.10">
    <property type="entry name" value="Porin chaperone SurA, peptide-binding domain"/>
    <property type="match status" value="1"/>
</dbReference>
<keyword evidence="5 13" id="KW-1133">Transmembrane helix</keyword>
<dbReference type="PROSITE" id="PS01096">
    <property type="entry name" value="PPIC_PPIASE_1"/>
    <property type="match status" value="1"/>
</dbReference>
<dbReference type="PANTHER" id="PTHR47529">
    <property type="entry name" value="PEPTIDYL-PROLYL CIS-TRANS ISOMERASE D"/>
    <property type="match status" value="1"/>
</dbReference>
<keyword evidence="16" id="KW-1185">Reference proteome</keyword>
<dbReference type="GO" id="GO:0005886">
    <property type="term" value="C:plasma membrane"/>
    <property type="evidence" value="ECO:0007669"/>
    <property type="project" value="UniProtKB-SubCell"/>
</dbReference>
<dbReference type="Pfam" id="PF13624">
    <property type="entry name" value="SurA_N_3"/>
    <property type="match status" value="1"/>
</dbReference>
<evidence type="ECO:0000256" key="2">
    <source>
        <dbReference type="ARBA" id="ARBA00022475"/>
    </source>
</evidence>
<dbReference type="SUPFAM" id="SSF54534">
    <property type="entry name" value="FKBP-like"/>
    <property type="match status" value="1"/>
</dbReference>
<feature type="transmembrane region" description="Helical" evidence="13">
    <location>
        <begin position="12"/>
        <end position="32"/>
    </location>
</feature>
<comment type="similarity">
    <text evidence="9">Belongs to the PpiD chaperone family.</text>
</comment>
<dbReference type="EMBL" id="SPVF01000259">
    <property type="protein sequence ID" value="TFW11497.1"/>
    <property type="molecule type" value="Genomic_DNA"/>
</dbReference>
<evidence type="ECO:0000256" key="1">
    <source>
        <dbReference type="ARBA" id="ARBA00004382"/>
    </source>
</evidence>
<dbReference type="InterPro" id="IPR000297">
    <property type="entry name" value="PPIase_PpiC"/>
</dbReference>
<keyword evidence="8 12" id="KW-0413">Isomerase</keyword>
<keyword evidence="6 13" id="KW-0472">Membrane</keyword>
<comment type="subcellular location">
    <subcellularLocation>
        <location evidence="1">Cell inner membrane</location>
        <topology evidence="1">Single-pass type II membrane protein</topology>
        <orientation evidence="1">Periplasmic side</orientation>
    </subcellularLocation>
</comment>
<dbReference type="Gene3D" id="3.10.50.40">
    <property type="match status" value="1"/>
</dbReference>
<evidence type="ECO:0000256" key="5">
    <source>
        <dbReference type="ARBA" id="ARBA00022989"/>
    </source>
</evidence>
<keyword evidence="12" id="KW-0697">Rotamase</keyword>
<keyword evidence="7" id="KW-0143">Chaperone</keyword>
<gene>
    <name evidence="15" type="ORF">E4L96_21375</name>
</gene>
<dbReference type="InterPro" id="IPR023058">
    <property type="entry name" value="PPIase_PpiC_CS"/>
</dbReference>